<dbReference type="EMBL" id="GG738879">
    <property type="protein sequence ID" value="EFC42535.1"/>
    <property type="molecule type" value="Genomic_DNA"/>
</dbReference>
<keyword evidence="1" id="KW-0472">Membrane</keyword>
<keyword evidence="3" id="KW-1185">Reference proteome</keyword>
<dbReference type="GeneID" id="8851756"/>
<keyword evidence="1" id="KW-1133">Transmembrane helix</keyword>
<sequence>MGIESEIPAQFGVSTLVNYRASLKYEIHKNLNQYLSAFVNRPLTYPSHEYVAQLVSNQIALPSSQMIEIVSFSFSPMFPPTYQGRMVVRDFMFSFDLTKGFVDKNGKSVDIDFQSLQCLYIVDEKQGFVQKYGSAVFPGWQKLACTPEIGENDFYPKYITIVGTLKSNPPNPNPNSIHSTTPHNNGTSSLSIPLLVILVIFFVFTVNMI</sequence>
<dbReference type="InParanoid" id="D2VL01"/>
<dbReference type="AlphaFoldDB" id="D2VL01"/>
<dbReference type="KEGG" id="ngr:NAEGRDRAFT_69612"/>
<feature type="transmembrane region" description="Helical" evidence="1">
    <location>
        <begin position="190"/>
        <end position="208"/>
    </location>
</feature>
<dbReference type="VEuPathDB" id="AmoebaDB:NAEGRDRAFT_69612"/>
<proteinExistence type="predicted"/>
<name>D2VL01_NAEGR</name>
<gene>
    <name evidence="2" type="ORF">NAEGRDRAFT_69612</name>
</gene>
<reference evidence="2 3" key="1">
    <citation type="journal article" date="2010" name="Cell">
        <title>The genome of Naegleria gruberi illuminates early eukaryotic versatility.</title>
        <authorList>
            <person name="Fritz-Laylin L.K."/>
            <person name="Prochnik S.E."/>
            <person name="Ginger M.L."/>
            <person name="Dacks J.B."/>
            <person name="Carpenter M.L."/>
            <person name="Field M.C."/>
            <person name="Kuo A."/>
            <person name="Paredez A."/>
            <person name="Chapman J."/>
            <person name="Pham J."/>
            <person name="Shu S."/>
            <person name="Neupane R."/>
            <person name="Cipriano M."/>
            <person name="Mancuso J."/>
            <person name="Tu H."/>
            <person name="Salamov A."/>
            <person name="Lindquist E."/>
            <person name="Shapiro H."/>
            <person name="Lucas S."/>
            <person name="Grigoriev I.V."/>
            <person name="Cande W.Z."/>
            <person name="Fulton C."/>
            <person name="Rokhsar D.S."/>
            <person name="Dawson S.C."/>
        </authorList>
    </citation>
    <scope>NUCLEOTIDE SEQUENCE [LARGE SCALE GENOMIC DNA]</scope>
    <source>
        <strain evidence="2 3">NEG-M</strain>
    </source>
</reference>
<evidence type="ECO:0000313" key="2">
    <source>
        <dbReference type="EMBL" id="EFC42535.1"/>
    </source>
</evidence>
<protein>
    <submittedName>
        <fullName evidence="2">Predicted protein</fullName>
    </submittedName>
</protein>
<evidence type="ECO:0000256" key="1">
    <source>
        <dbReference type="SAM" id="Phobius"/>
    </source>
</evidence>
<evidence type="ECO:0000313" key="3">
    <source>
        <dbReference type="Proteomes" id="UP000006671"/>
    </source>
</evidence>
<accession>D2VL01</accession>
<organism evidence="3">
    <name type="scientific">Naegleria gruberi</name>
    <name type="common">Amoeba</name>
    <dbReference type="NCBI Taxonomy" id="5762"/>
    <lineage>
        <taxon>Eukaryota</taxon>
        <taxon>Discoba</taxon>
        <taxon>Heterolobosea</taxon>
        <taxon>Tetramitia</taxon>
        <taxon>Eutetramitia</taxon>
        <taxon>Vahlkampfiidae</taxon>
        <taxon>Naegleria</taxon>
    </lineage>
</organism>
<dbReference type="RefSeq" id="XP_002675279.1">
    <property type="nucleotide sequence ID" value="XM_002675233.1"/>
</dbReference>
<dbReference type="Proteomes" id="UP000006671">
    <property type="component" value="Unassembled WGS sequence"/>
</dbReference>
<keyword evidence="1" id="KW-0812">Transmembrane</keyword>